<dbReference type="PANTHER" id="PTHR48079">
    <property type="entry name" value="PROTEIN YEEZ"/>
    <property type="match status" value="1"/>
</dbReference>
<dbReference type="SUPFAM" id="SSF51735">
    <property type="entry name" value="NAD(P)-binding Rossmann-fold domains"/>
    <property type="match status" value="1"/>
</dbReference>
<gene>
    <name evidence="2" type="ORF">BSZ36_12970</name>
</gene>
<dbReference type="Pfam" id="PF01370">
    <property type="entry name" value="Epimerase"/>
    <property type="match status" value="1"/>
</dbReference>
<proteinExistence type="predicted"/>
<reference evidence="2 3" key="1">
    <citation type="submission" date="2016-11" db="EMBL/GenBank/DDBJ databases">
        <title>Study of marine rhodopsin-containing bacteria.</title>
        <authorList>
            <person name="Yoshizawa S."/>
            <person name="Kumagai Y."/>
            <person name="Kogure K."/>
        </authorList>
    </citation>
    <scope>NUCLEOTIDE SEQUENCE [LARGE SCALE GENOMIC DNA]</scope>
    <source>
        <strain evidence="2 3">SG-29</strain>
    </source>
</reference>
<dbReference type="InterPro" id="IPR051783">
    <property type="entry name" value="NAD(P)-dependent_oxidoreduct"/>
</dbReference>
<dbReference type="Proteomes" id="UP000216446">
    <property type="component" value="Unassembled WGS sequence"/>
</dbReference>
<dbReference type="Gene3D" id="3.40.50.720">
    <property type="entry name" value="NAD(P)-binding Rossmann-like Domain"/>
    <property type="match status" value="1"/>
</dbReference>
<evidence type="ECO:0000313" key="2">
    <source>
        <dbReference type="EMBL" id="OZC03818.1"/>
    </source>
</evidence>
<comment type="caution">
    <text evidence="2">The sequence shown here is derived from an EMBL/GenBank/DDBJ whole genome shotgun (WGS) entry which is preliminary data.</text>
</comment>
<dbReference type="OrthoDB" id="9774199at2"/>
<evidence type="ECO:0000313" key="3">
    <source>
        <dbReference type="Proteomes" id="UP000216446"/>
    </source>
</evidence>
<dbReference type="EMBL" id="MQWB01000001">
    <property type="protein sequence ID" value="OZC03818.1"/>
    <property type="molecule type" value="Genomic_DNA"/>
</dbReference>
<accession>A0A259U1U8</accession>
<dbReference type="RefSeq" id="WP_094549608.1">
    <property type="nucleotide sequence ID" value="NZ_MQWB01000001.1"/>
</dbReference>
<protein>
    <submittedName>
        <fullName evidence="2">NAD-dependent dehydratase</fullName>
    </submittedName>
</protein>
<sequence length="323" mass="35143">MTILFLGGTGTISSACSALAVERGHDLTLVTRGGADARAPEAAEILHADARDPKALAEALGDRTFDAVVDWVAFAPEHVEDDVRLFRGRTGQYVFISSASAYQTPPQSLPVTEQTPLDNPFWAYSQAKIECEKRVWVARDAGMPVTIVRPSHTYAPWRPPVYGRYTVIDRLRRGAPVLVHGDGLSLWTLTHHRDFARGFVGLLGNENALGRAVHITSDEILTWDAIVGALAEASGVEARIVHVPSDQIAKADGEWGQSLLGDKAHTRVFDNSLIKALVPDFDAPTSWAAGAREMTAWFDADPARRTVDAEVNATIDRLVAPYL</sequence>
<dbReference type="InterPro" id="IPR036291">
    <property type="entry name" value="NAD(P)-bd_dom_sf"/>
</dbReference>
<dbReference type="GO" id="GO:0005737">
    <property type="term" value="C:cytoplasm"/>
    <property type="evidence" value="ECO:0007669"/>
    <property type="project" value="TreeGrafter"/>
</dbReference>
<dbReference type="InterPro" id="IPR001509">
    <property type="entry name" value="Epimerase_deHydtase"/>
</dbReference>
<dbReference type="CDD" id="cd05265">
    <property type="entry name" value="SDR_a1"/>
    <property type="match status" value="1"/>
</dbReference>
<dbReference type="PANTHER" id="PTHR48079:SF6">
    <property type="entry name" value="NAD(P)-BINDING DOMAIN-CONTAINING PROTEIN-RELATED"/>
    <property type="match status" value="1"/>
</dbReference>
<evidence type="ECO:0000259" key="1">
    <source>
        <dbReference type="Pfam" id="PF01370"/>
    </source>
</evidence>
<organism evidence="2 3">
    <name type="scientific">Rubricoccus marinus</name>
    <dbReference type="NCBI Taxonomy" id="716817"/>
    <lineage>
        <taxon>Bacteria</taxon>
        <taxon>Pseudomonadati</taxon>
        <taxon>Rhodothermota</taxon>
        <taxon>Rhodothermia</taxon>
        <taxon>Rhodothermales</taxon>
        <taxon>Rubricoccaceae</taxon>
        <taxon>Rubricoccus</taxon>
    </lineage>
</organism>
<keyword evidence="3" id="KW-1185">Reference proteome</keyword>
<dbReference type="AlphaFoldDB" id="A0A259U1U8"/>
<feature type="domain" description="NAD-dependent epimerase/dehydratase" evidence="1">
    <location>
        <begin position="3"/>
        <end position="207"/>
    </location>
</feature>
<dbReference type="GO" id="GO:0004029">
    <property type="term" value="F:aldehyde dehydrogenase (NAD+) activity"/>
    <property type="evidence" value="ECO:0007669"/>
    <property type="project" value="TreeGrafter"/>
</dbReference>
<name>A0A259U1U8_9BACT</name>
<dbReference type="InParanoid" id="A0A259U1U8"/>